<organism evidence="1 2">
    <name type="scientific">Paraburkholderia rhynchosiae</name>
    <dbReference type="NCBI Taxonomy" id="487049"/>
    <lineage>
        <taxon>Bacteria</taxon>
        <taxon>Pseudomonadati</taxon>
        <taxon>Pseudomonadota</taxon>
        <taxon>Betaproteobacteria</taxon>
        <taxon>Burkholderiales</taxon>
        <taxon>Burkholderiaceae</taxon>
        <taxon>Paraburkholderia</taxon>
    </lineage>
</organism>
<keyword evidence="1" id="KW-0547">Nucleotide-binding</keyword>
<evidence type="ECO:0000313" key="2">
    <source>
        <dbReference type="Proteomes" id="UP001629235"/>
    </source>
</evidence>
<keyword evidence="1" id="KW-0067">ATP-binding</keyword>
<proteinExistence type="predicted"/>
<name>A0ACC7NP81_9BURK</name>
<gene>
    <name evidence="1" type="ORF">PQR01_36940</name>
</gene>
<sequence>MSSSPQHNALNQLRRYKRLLVFGSGLLTTIMMLLAFALATMAAVRAHLAEERQAFIVDRDLIMGQIRASEESFRTGLVGAELAWQENPQVDSTLVERFRSHGYQFALQPSPAVWPQWIFGIDGDGLPDDDIRRYLALAELLGRARTVHSLARGQQLPGYFYGTRHNVAGVMPSPSFADARLTATHADRQRLMAALADGLDNLADLRARGQPDQRPPMFWMPPAVSPLTGKMAIRLAAPAFHDGLPFATLVTEYAPDFLTAPLGVDRFDGTYLIVSSDGKTVASTSARKADSTLMDFEHASDIAKTIGNTRHEVWRDGVFTIAERLGDTGWVLAYTFTWRDVAVGIEKQIYVSAGMTIATLAAVWAFLTYFRRRVFRPVLERSERVFESEHLSRTLIETAPVGLGLIAMKCGTPMLCGPTMVELARRVVVPALAAEVAARYRQHREREGSSGNDITHEELTLPMRDGGLVDLEVSVAPARYRGEDVLVTSFTDVTAHKRLEQTLREAREAADLASAAKSAFLATMSHEIRTPLNAILGNLELLSHSRLDALQRDRLKTIRGSSDALLAIISDVLDFSKIEAGEMTLEHIGFDALEVASRSLTMFGPLARMKGVRLSGDFGVVTSLPMQGDPTRLGQVVNNLLSNAIKFTEHGEVRLRISVADSATLLIEMEDSGIGMTVEQQAAVFEPFSQADTTISRRFGGTGLGLTLSARLTRAMGGSITVRSEPGKGSCFTARVPLGKQAVAPAMPRFDGETVAFVAAADAWHVYAVPALWAWGLTVHASRHPVQIDEATLDEVAAIILCGERETWHADEENRLIEGARWVIDCSAEGPGSPVATGRLVSVSSFGLMGLASALQHVLRAAPLESAHEMPQVLQRPLKVLAVEDHTGNRMLLEEQLKLLGCEAVLAENGKTALARLVSERFDVLLTDLSMPEMDGYTLAGEARARWPGMPVIAATAATTLEERKRCEAVGIAQVVSKPLSLERLRTAMSEVAGLPAAAPQVDNMRTDVTRTEDTGEDLLGGRALPDEVRQAFLASFEVSIKTIAVTQRNNDAVRMLAELHSLRGTLGVFGTGGLEEQCARLESMVRDQGVAAAAEMIEAFDTQVRAAILLHMQHHAKRFM</sequence>
<evidence type="ECO:0000313" key="1">
    <source>
        <dbReference type="EMBL" id="MFM0108833.1"/>
    </source>
</evidence>
<accession>A0ACC7NP81</accession>
<dbReference type="EMBL" id="JAQQDW010000142">
    <property type="protein sequence ID" value="MFM0108833.1"/>
    <property type="molecule type" value="Genomic_DNA"/>
</dbReference>
<reference evidence="1 2" key="1">
    <citation type="journal article" date="2024" name="Chem. Sci.">
        <title>Discovery of megapolipeptins by genome mining of a Burkholderiales bacteria collection.</title>
        <authorList>
            <person name="Paulo B.S."/>
            <person name="Recchia M.J.J."/>
            <person name="Lee S."/>
            <person name="Fergusson C.H."/>
            <person name="Romanowski S.B."/>
            <person name="Hernandez A."/>
            <person name="Krull N."/>
            <person name="Liu D.Y."/>
            <person name="Cavanagh H."/>
            <person name="Bos A."/>
            <person name="Gray C.A."/>
            <person name="Murphy B.T."/>
            <person name="Linington R.G."/>
            <person name="Eustaquio A.S."/>
        </authorList>
    </citation>
    <scope>NUCLEOTIDE SEQUENCE [LARGE SCALE GENOMIC DNA]</scope>
    <source>
        <strain evidence="1 2">RL18-126-BIB-B</strain>
    </source>
</reference>
<dbReference type="Proteomes" id="UP001629235">
    <property type="component" value="Unassembled WGS sequence"/>
</dbReference>
<protein>
    <submittedName>
        <fullName evidence="1">ATP-binding protein</fullName>
    </submittedName>
</protein>
<keyword evidence="2" id="KW-1185">Reference proteome</keyword>
<comment type="caution">
    <text evidence="1">The sequence shown here is derived from an EMBL/GenBank/DDBJ whole genome shotgun (WGS) entry which is preliminary data.</text>
</comment>